<reference evidence="3" key="1">
    <citation type="submission" date="2017-02" db="EMBL/GenBank/DDBJ databases">
        <authorList>
            <person name="Varghese N."/>
            <person name="Submissions S."/>
        </authorList>
    </citation>
    <scope>NUCLEOTIDE SEQUENCE [LARGE SCALE GENOMIC DNA]</scope>
    <source>
        <strain evidence="3">R11H</strain>
    </source>
</reference>
<evidence type="ECO:0000259" key="1">
    <source>
        <dbReference type="PROSITE" id="PS51471"/>
    </source>
</evidence>
<dbReference type="PANTHER" id="PTHR12463">
    <property type="entry name" value="OXYGENASE-RELATED"/>
    <property type="match status" value="1"/>
</dbReference>
<dbReference type="SUPFAM" id="SSF51197">
    <property type="entry name" value="Clavaminate synthase-like"/>
    <property type="match status" value="1"/>
</dbReference>
<dbReference type="EMBL" id="FUYP01000016">
    <property type="protein sequence ID" value="SKB74637.1"/>
    <property type="molecule type" value="Genomic_DNA"/>
</dbReference>
<dbReference type="GO" id="GO:0070988">
    <property type="term" value="P:demethylation"/>
    <property type="evidence" value="ECO:0007669"/>
    <property type="project" value="InterPro"/>
</dbReference>
<dbReference type="GO" id="GO:0032451">
    <property type="term" value="F:demethylase activity"/>
    <property type="evidence" value="ECO:0007669"/>
    <property type="project" value="TreeGrafter"/>
</dbReference>
<dbReference type="PANTHER" id="PTHR12463:SF1">
    <property type="entry name" value="2-OXOGLUTARATE AND FE-DEPENDENT OXYGENASE FAMILY PROTEIN"/>
    <property type="match status" value="1"/>
</dbReference>
<dbReference type="GO" id="GO:0051213">
    <property type="term" value="F:dioxygenase activity"/>
    <property type="evidence" value="ECO:0007669"/>
    <property type="project" value="UniProtKB-KW"/>
</dbReference>
<organism evidence="2 3">
    <name type="scientific">Sphingopyxis flava</name>
    <dbReference type="NCBI Taxonomy" id="1507287"/>
    <lineage>
        <taxon>Bacteria</taxon>
        <taxon>Pseudomonadati</taxon>
        <taxon>Pseudomonadota</taxon>
        <taxon>Alphaproteobacteria</taxon>
        <taxon>Sphingomonadales</taxon>
        <taxon>Sphingomonadaceae</taxon>
        <taxon>Sphingopyxis</taxon>
    </lineage>
</organism>
<keyword evidence="2" id="KW-0560">Oxidoreductase</keyword>
<dbReference type="InterPro" id="IPR037151">
    <property type="entry name" value="AlkB-like_sf"/>
</dbReference>
<keyword evidence="3" id="KW-1185">Reference proteome</keyword>
<dbReference type="InterPro" id="IPR032857">
    <property type="entry name" value="ALKBH4"/>
</dbReference>
<dbReference type="OrthoDB" id="278699at2"/>
<dbReference type="Pfam" id="PF13532">
    <property type="entry name" value="2OG-FeII_Oxy_2"/>
    <property type="match status" value="1"/>
</dbReference>
<evidence type="ECO:0000313" key="3">
    <source>
        <dbReference type="Proteomes" id="UP000190044"/>
    </source>
</evidence>
<name>A0A1T5DS93_9SPHN</name>
<dbReference type="PROSITE" id="PS51471">
    <property type="entry name" value="FE2OG_OXY"/>
    <property type="match status" value="1"/>
</dbReference>
<gene>
    <name evidence="2" type="ORF">SAMN06295937_101611</name>
</gene>
<evidence type="ECO:0000313" key="2">
    <source>
        <dbReference type="EMBL" id="SKB74637.1"/>
    </source>
</evidence>
<keyword evidence="2" id="KW-0223">Dioxygenase</keyword>
<dbReference type="AlphaFoldDB" id="A0A1T5DS93"/>
<dbReference type="InterPro" id="IPR027450">
    <property type="entry name" value="AlkB-like"/>
</dbReference>
<dbReference type="RefSeq" id="WP_079639203.1">
    <property type="nucleotide sequence ID" value="NZ_FUYP01000016.1"/>
</dbReference>
<protein>
    <submittedName>
        <fullName evidence="2">Alkylated DNA repair dioxygenase AlkB</fullName>
    </submittedName>
</protein>
<dbReference type="InterPro" id="IPR005123">
    <property type="entry name" value="Oxoglu/Fe-dep_dioxygenase_dom"/>
</dbReference>
<proteinExistence type="predicted"/>
<dbReference type="Gene3D" id="2.60.120.590">
    <property type="entry name" value="Alpha-ketoglutarate-dependent dioxygenase AlkB-like"/>
    <property type="match status" value="1"/>
</dbReference>
<sequence length="198" mass="22046">MTIKKDASSGAGGALQADLFGSVGPPGLAYAENIISEAEERTLIARICDARLTPFRFQRWEGKRLTRSFGWTYDFETNRFAPGDPIPGWIEPLRARAARFAGLETDALAQLLLIEYGVGAGIGWHRDRPVFDHVIGISLGARAVMRFRRRKGTRFERAEAALAPRSAYHLSGEARNAWEHSIAAMNEPRWSVTFRSLS</sequence>
<accession>A0A1T5DS93</accession>
<dbReference type="Proteomes" id="UP000190044">
    <property type="component" value="Unassembled WGS sequence"/>
</dbReference>
<feature type="domain" description="Fe2OG dioxygenase" evidence="1">
    <location>
        <begin position="107"/>
        <end position="198"/>
    </location>
</feature>